<reference evidence="1" key="1">
    <citation type="journal article" date="2022" name="Int. J. Mol. Sci.">
        <title>Draft Genome of Tanacetum Coccineum: Genomic Comparison of Closely Related Tanacetum-Family Plants.</title>
        <authorList>
            <person name="Yamashiro T."/>
            <person name="Shiraishi A."/>
            <person name="Nakayama K."/>
            <person name="Satake H."/>
        </authorList>
    </citation>
    <scope>NUCLEOTIDE SEQUENCE</scope>
</reference>
<reference evidence="1" key="2">
    <citation type="submission" date="2022-01" db="EMBL/GenBank/DDBJ databases">
        <authorList>
            <person name="Yamashiro T."/>
            <person name="Shiraishi A."/>
            <person name="Satake H."/>
            <person name="Nakayama K."/>
        </authorList>
    </citation>
    <scope>NUCLEOTIDE SEQUENCE</scope>
</reference>
<dbReference type="EMBL" id="BQNB010012511">
    <property type="protein sequence ID" value="GJT04471.1"/>
    <property type="molecule type" value="Genomic_DNA"/>
</dbReference>
<protein>
    <submittedName>
        <fullName evidence="1">Uncharacterized protein</fullName>
    </submittedName>
</protein>
<sequence>MGETPGGHKHGCWLAFLEKFTFVVKHKTGVSNRATDGLSRRSNLLVSMQVDVPGLDVIRNQLCIPDTSLRLKIIKELHGEGHVGRDRLYMPLPVPLQPWVDINMDFVLGLPRTQRGRDIKFKVKHLLPYHGDSFDDEFVVNSRANFFYPGGMMQARVLKNGPFCF</sequence>
<dbReference type="PANTHER" id="PTHR35046">
    <property type="entry name" value="ZINC KNUCKLE (CCHC-TYPE) FAMILY PROTEIN"/>
    <property type="match status" value="1"/>
</dbReference>
<evidence type="ECO:0000313" key="1">
    <source>
        <dbReference type="EMBL" id="GJT04471.1"/>
    </source>
</evidence>
<keyword evidence="2" id="KW-1185">Reference proteome</keyword>
<organism evidence="1 2">
    <name type="scientific">Tanacetum coccineum</name>
    <dbReference type="NCBI Taxonomy" id="301880"/>
    <lineage>
        <taxon>Eukaryota</taxon>
        <taxon>Viridiplantae</taxon>
        <taxon>Streptophyta</taxon>
        <taxon>Embryophyta</taxon>
        <taxon>Tracheophyta</taxon>
        <taxon>Spermatophyta</taxon>
        <taxon>Magnoliopsida</taxon>
        <taxon>eudicotyledons</taxon>
        <taxon>Gunneridae</taxon>
        <taxon>Pentapetalae</taxon>
        <taxon>asterids</taxon>
        <taxon>campanulids</taxon>
        <taxon>Asterales</taxon>
        <taxon>Asteraceae</taxon>
        <taxon>Asteroideae</taxon>
        <taxon>Anthemideae</taxon>
        <taxon>Anthemidinae</taxon>
        <taxon>Tanacetum</taxon>
    </lineage>
</organism>
<gene>
    <name evidence="1" type="ORF">Tco_0838933</name>
</gene>
<proteinExistence type="predicted"/>
<evidence type="ECO:0000313" key="2">
    <source>
        <dbReference type="Proteomes" id="UP001151760"/>
    </source>
</evidence>
<name>A0ABQ5AT54_9ASTR</name>
<dbReference type="PANTHER" id="PTHR35046:SF18">
    <property type="entry name" value="RNA-DIRECTED DNA POLYMERASE"/>
    <property type="match status" value="1"/>
</dbReference>
<comment type="caution">
    <text evidence="1">The sequence shown here is derived from an EMBL/GenBank/DDBJ whole genome shotgun (WGS) entry which is preliminary data.</text>
</comment>
<accession>A0ABQ5AT54</accession>
<dbReference type="Proteomes" id="UP001151760">
    <property type="component" value="Unassembled WGS sequence"/>
</dbReference>